<feature type="transmembrane region" description="Helical" evidence="4">
    <location>
        <begin position="44"/>
        <end position="64"/>
    </location>
</feature>
<dbReference type="PROSITE" id="PS50043">
    <property type="entry name" value="HTH_LUXR_2"/>
    <property type="match status" value="1"/>
</dbReference>
<feature type="transmembrane region" description="Helical" evidence="4">
    <location>
        <begin position="315"/>
        <end position="337"/>
    </location>
</feature>
<reference evidence="6 7" key="1">
    <citation type="submission" date="2022-01" db="EMBL/GenBank/DDBJ databases">
        <title>Novel bile acid biosynthetic pathways are enriched in the microbiome of centenarians.</title>
        <authorList>
            <person name="Sato Y."/>
            <person name="Atarashi K."/>
            <person name="Plichta R.D."/>
            <person name="Arai Y."/>
            <person name="Sasajima S."/>
            <person name="Kearney M.S."/>
            <person name="Suda W."/>
            <person name="Takeshita K."/>
            <person name="Sasaki T."/>
            <person name="Okamoto S."/>
            <person name="Skelly N.A."/>
            <person name="Okamura Y."/>
            <person name="Vlamakis H."/>
            <person name="Li Y."/>
            <person name="Tanoue T."/>
            <person name="Takei H."/>
            <person name="Nittono H."/>
            <person name="Narushima S."/>
            <person name="Irie J."/>
            <person name="Itoh H."/>
            <person name="Moriya K."/>
            <person name="Sugiura Y."/>
            <person name="Suematsu M."/>
            <person name="Moritoki N."/>
            <person name="Shibata S."/>
            <person name="Littman R.D."/>
            <person name="Fischbach A.M."/>
            <person name="Uwamino Y."/>
            <person name="Inoue T."/>
            <person name="Honda A."/>
            <person name="Hattori M."/>
            <person name="Murai T."/>
            <person name="Xavier J.R."/>
            <person name="Hirose N."/>
            <person name="Honda K."/>
        </authorList>
    </citation>
    <scope>NUCLEOTIDE SEQUENCE [LARGE SCALE GENOMIC DNA]</scope>
    <source>
        <strain evidence="6 7">CE91-St30</strain>
    </source>
</reference>
<accession>A0ABM7WGY0</accession>
<feature type="transmembrane region" description="Helical" evidence="4">
    <location>
        <begin position="163"/>
        <end position="183"/>
    </location>
</feature>
<feature type="transmembrane region" description="Helical" evidence="4">
    <location>
        <begin position="349"/>
        <end position="375"/>
    </location>
</feature>
<evidence type="ECO:0000256" key="3">
    <source>
        <dbReference type="ARBA" id="ARBA00023163"/>
    </source>
</evidence>
<dbReference type="PANTHER" id="PTHR44688">
    <property type="entry name" value="DNA-BINDING TRANSCRIPTIONAL ACTIVATOR DEVR_DOSR"/>
    <property type="match status" value="1"/>
</dbReference>
<feature type="domain" description="HTH luxR-type" evidence="5">
    <location>
        <begin position="430"/>
        <end position="494"/>
    </location>
</feature>
<feature type="transmembrane region" description="Helical" evidence="4">
    <location>
        <begin position="12"/>
        <end position="32"/>
    </location>
</feature>
<feature type="transmembrane region" description="Helical" evidence="4">
    <location>
        <begin position="254"/>
        <end position="276"/>
    </location>
</feature>
<evidence type="ECO:0000313" key="7">
    <source>
        <dbReference type="Proteomes" id="UP001320544"/>
    </source>
</evidence>
<evidence type="ECO:0000256" key="2">
    <source>
        <dbReference type="ARBA" id="ARBA00023125"/>
    </source>
</evidence>
<name>A0ABM7WGY0_9ACTN</name>
<keyword evidence="4" id="KW-1133">Transmembrane helix</keyword>
<proteinExistence type="predicted"/>
<organism evidence="6 7">
    <name type="scientific">Raoultibacter timonensis</name>
    <dbReference type="NCBI Taxonomy" id="1907662"/>
    <lineage>
        <taxon>Bacteria</taxon>
        <taxon>Bacillati</taxon>
        <taxon>Actinomycetota</taxon>
        <taxon>Coriobacteriia</taxon>
        <taxon>Eggerthellales</taxon>
        <taxon>Eggerthellaceae</taxon>
        <taxon>Raoultibacter</taxon>
    </lineage>
</organism>
<keyword evidence="4" id="KW-0472">Membrane</keyword>
<keyword evidence="7" id="KW-1185">Reference proteome</keyword>
<keyword evidence="4" id="KW-0812">Transmembrane</keyword>
<dbReference type="PRINTS" id="PR00038">
    <property type="entry name" value="HTHLUXR"/>
</dbReference>
<dbReference type="SUPFAM" id="SSF46894">
    <property type="entry name" value="C-terminal effector domain of the bipartite response regulators"/>
    <property type="match status" value="1"/>
</dbReference>
<feature type="transmembrane region" description="Helical" evidence="4">
    <location>
        <begin position="230"/>
        <end position="248"/>
    </location>
</feature>
<dbReference type="SMART" id="SM00421">
    <property type="entry name" value="HTH_LUXR"/>
    <property type="match status" value="1"/>
</dbReference>
<sequence length="494" mass="52693">MRFSQEFKLETLAFIAFFATLPLYSPNLVLFSEYGAADALMPPFVNTMMVVAALAGAVSAWFAFRRNAALFATPQLVISSSVLYVGGFALFVAGLGVEGFGNEGVMIAAGAAVACGMVPLCIAWGTYLALFDLRQALFYLAIMVGAASFIALMLSSVAIEPGLVAFGLLALIGVALPCVKAVGGKLDRGGADLPSRDGDRELGYLVGGSSAASADGKTDAREMLANVRRMASVAVLPFAGLLVFAFVMGVRKFMVFDAFYVETLGGIVAAIVVLPLSLLKIDRPLMSFVYQVFLPVCAIVLVVLNAFPYGTVAQWLAATLSYVFYGIIGILALSSLCAMAHAREFSSPFIYGLTVACFMAASFLGISFGSVSAFAENAGPILLVISTMYFGFVVLAPLLSSWRREGASEREVRREGGGEAQSELSRRIEAVAVRFELSPRETETLSYLGRGHGIVFIAKTLVISESTVRTHVKSIYRKLDVSSREELLELIDKG</sequence>
<keyword evidence="1" id="KW-0805">Transcription regulation</keyword>
<dbReference type="InterPro" id="IPR016032">
    <property type="entry name" value="Sig_transdc_resp-reg_C-effctor"/>
</dbReference>
<dbReference type="CDD" id="cd06170">
    <property type="entry name" value="LuxR_C_like"/>
    <property type="match status" value="1"/>
</dbReference>
<dbReference type="Gene3D" id="1.10.10.10">
    <property type="entry name" value="Winged helix-like DNA-binding domain superfamily/Winged helix DNA-binding domain"/>
    <property type="match status" value="1"/>
</dbReference>
<feature type="transmembrane region" description="Helical" evidence="4">
    <location>
        <begin position="381"/>
        <end position="400"/>
    </location>
</feature>
<dbReference type="Proteomes" id="UP001320544">
    <property type="component" value="Chromosome"/>
</dbReference>
<feature type="transmembrane region" description="Helical" evidence="4">
    <location>
        <begin position="288"/>
        <end position="309"/>
    </location>
</feature>
<evidence type="ECO:0000256" key="1">
    <source>
        <dbReference type="ARBA" id="ARBA00023015"/>
    </source>
</evidence>
<dbReference type="InterPro" id="IPR036388">
    <property type="entry name" value="WH-like_DNA-bd_sf"/>
</dbReference>
<feature type="transmembrane region" description="Helical" evidence="4">
    <location>
        <begin position="137"/>
        <end position="157"/>
    </location>
</feature>
<evidence type="ECO:0000259" key="5">
    <source>
        <dbReference type="PROSITE" id="PS50043"/>
    </source>
</evidence>
<gene>
    <name evidence="6" type="ORF">CE91St30_08290</name>
</gene>
<protein>
    <recommendedName>
        <fullName evidence="5">HTH luxR-type domain-containing protein</fullName>
    </recommendedName>
</protein>
<dbReference type="PANTHER" id="PTHR44688:SF16">
    <property type="entry name" value="DNA-BINDING TRANSCRIPTIONAL ACTIVATOR DEVR_DOSR"/>
    <property type="match status" value="1"/>
</dbReference>
<dbReference type="InterPro" id="IPR000792">
    <property type="entry name" value="Tscrpt_reg_LuxR_C"/>
</dbReference>
<dbReference type="EMBL" id="AP025564">
    <property type="protein sequence ID" value="BDE95496.1"/>
    <property type="molecule type" value="Genomic_DNA"/>
</dbReference>
<feature type="transmembrane region" description="Helical" evidence="4">
    <location>
        <begin position="107"/>
        <end position="130"/>
    </location>
</feature>
<evidence type="ECO:0000313" key="6">
    <source>
        <dbReference type="EMBL" id="BDE95496.1"/>
    </source>
</evidence>
<keyword evidence="3" id="KW-0804">Transcription</keyword>
<evidence type="ECO:0000256" key="4">
    <source>
        <dbReference type="SAM" id="Phobius"/>
    </source>
</evidence>
<dbReference type="Pfam" id="PF00196">
    <property type="entry name" value="GerE"/>
    <property type="match status" value="1"/>
</dbReference>
<feature type="transmembrane region" description="Helical" evidence="4">
    <location>
        <begin position="76"/>
        <end position="95"/>
    </location>
</feature>
<dbReference type="RefSeq" id="WP_244411858.1">
    <property type="nucleotide sequence ID" value="NZ_AP025564.1"/>
</dbReference>
<keyword evidence="2" id="KW-0238">DNA-binding</keyword>